<dbReference type="InterPro" id="IPR029017">
    <property type="entry name" value="Enolase-like_N"/>
</dbReference>
<dbReference type="EMBL" id="CP060385">
    <property type="protein sequence ID" value="QOX89593.1"/>
    <property type="molecule type" value="Genomic_DNA"/>
</dbReference>
<dbReference type="Gene3D" id="3.30.390.10">
    <property type="entry name" value="Enolase-like, N-terminal domain"/>
    <property type="match status" value="1"/>
</dbReference>
<name>A0A7S7FZT7_9MOLU</name>
<reference evidence="2" key="1">
    <citation type="submission" date="2020-08" db="EMBL/GenBank/DDBJ databases">
        <title>Phytoplasma sp. strain PR08 associated with Phyllody Disease of Parthenium hysterophorus.</title>
        <authorList>
            <person name="Kirdat K."/>
            <person name="Tiwarekar B."/>
            <person name="Yadav A."/>
        </authorList>
    </citation>
    <scope>NUCLEOTIDE SEQUENCE [LARGE SCALE GENOMIC DNA]</scope>
    <source>
        <strain evidence="2">PR08</strain>
    </source>
</reference>
<dbReference type="Pfam" id="PF03952">
    <property type="entry name" value="Enolase_N"/>
    <property type="match status" value="1"/>
</dbReference>
<gene>
    <name evidence="2" type="ORF">H7685_02315</name>
</gene>
<accession>A0A7S7FZT7</accession>
<sequence>MLSLFLDSRGNPTVEVEVFTVSGAFGRASVPSGASTGEHEALELRDNDVQRFLGKGVLKAIKNIQNIISSKIIGMPVNNQALIEGAQEA</sequence>
<dbReference type="InterPro" id="IPR020811">
    <property type="entry name" value="Enolase_N"/>
</dbReference>
<dbReference type="PANTHER" id="PTHR11902:SF1">
    <property type="entry name" value="ENOLASE"/>
    <property type="match status" value="1"/>
</dbReference>
<dbReference type="GO" id="GO:0000015">
    <property type="term" value="C:phosphopyruvate hydratase complex"/>
    <property type="evidence" value="ECO:0007669"/>
    <property type="project" value="InterPro"/>
</dbReference>
<proteinExistence type="predicted"/>
<keyword evidence="1" id="KW-0460">Magnesium</keyword>
<dbReference type="GO" id="GO:0006096">
    <property type="term" value="P:glycolytic process"/>
    <property type="evidence" value="ECO:0007669"/>
    <property type="project" value="InterPro"/>
</dbReference>
<dbReference type="InterPro" id="IPR000941">
    <property type="entry name" value="Enolase"/>
</dbReference>
<protein>
    <submittedName>
        <fullName evidence="2">Uncharacterized protein</fullName>
    </submittedName>
</protein>
<dbReference type="GO" id="GO:0000287">
    <property type="term" value="F:magnesium ion binding"/>
    <property type="evidence" value="ECO:0007669"/>
    <property type="project" value="InterPro"/>
</dbReference>
<evidence type="ECO:0000313" key="2">
    <source>
        <dbReference type="EMBL" id="QOX89593.1"/>
    </source>
</evidence>
<dbReference type="SUPFAM" id="SSF54826">
    <property type="entry name" value="Enolase N-terminal domain-like"/>
    <property type="match status" value="1"/>
</dbReference>
<dbReference type="AlphaFoldDB" id="A0A7S7FZT7"/>
<dbReference type="PANTHER" id="PTHR11902">
    <property type="entry name" value="ENOLASE"/>
    <property type="match status" value="1"/>
</dbReference>
<dbReference type="GO" id="GO:0004634">
    <property type="term" value="F:phosphopyruvate hydratase activity"/>
    <property type="evidence" value="ECO:0007669"/>
    <property type="project" value="InterPro"/>
</dbReference>
<organism evidence="2">
    <name type="scientific">Candidatus Phytoplasma australasiaticum subsp. australasiaticum</name>
    <dbReference type="NCBI Taxonomy" id="2832407"/>
    <lineage>
        <taxon>Bacteria</taxon>
        <taxon>Bacillati</taxon>
        <taxon>Mycoplasmatota</taxon>
        <taxon>Mollicutes</taxon>
        <taxon>Acholeplasmatales</taxon>
        <taxon>Acholeplasmataceae</taxon>
        <taxon>Candidatus Phytoplasma</taxon>
        <taxon>16SrII (Peanut WB group)</taxon>
        <taxon>Candidatus Phytoplasma australasiaticum</taxon>
    </lineage>
</organism>
<evidence type="ECO:0000256" key="1">
    <source>
        <dbReference type="ARBA" id="ARBA00022842"/>
    </source>
</evidence>
<dbReference type="SMART" id="SM01193">
    <property type="entry name" value="Enolase_N"/>
    <property type="match status" value="1"/>
</dbReference>